<dbReference type="InterPro" id="IPR036865">
    <property type="entry name" value="CRAL-TRIO_dom_sf"/>
</dbReference>
<name>A0A5C2RQR6_9APHY</name>
<organism evidence="3 4">
    <name type="scientific">Lentinus tigrinus ALCF2SS1-6</name>
    <dbReference type="NCBI Taxonomy" id="1328759"/>
    <lineage>
        <taxon>Eukaryota</taxon>
        <taxon>Fungi</taxon>
        <taxon>Dikarya</taxon>
        <taxon>Basidiomycota</taxon>
        <taxon>Agaricomycotina</taxon>
        <taxon>Agaricomycetes</taxon>
        <taxon>Polyporales</taxon>
        <taxon>Polyporaceae</taxon>
        <taxon>Lentinus</taxon>
    </lineage>
</organism>
<dbReference type="SUPFAM" id="SSF52087">
    <property type="entry name" value="CRAL/TRIO domain"/>
    <property type="match status" value="1"/>
</dbReference>
<dbReference type="PANTHER" id="PTHR46590:SF4">
    <property type="entry name" value="CRAL-TRIO DOMAIN-CONTAINING PROTEIN"/>
    <property type="match status" value="1"/>
</dbReference>
<dbReference type="OrthoDB" id="75724at2759"/>
<feature type="compositionally biased region" description="Polar residues" evidence="1">
    <location>
        <begin position="280"/>
        <end position="295"/>
    </location>
</feature>
<dbReference type="PROSITE" id="PS50191">
    <property type="entry name" value="CRAL_TRIO"/>
    <property type="match status" value="1"/>
</dbReference>
<evidence type="ECO:0000313" key="3">
    <source>
        <dbReference type="EMBL" id="RPD52835.1"/>
    </source>
</evidence>
<evidence type="ECO:0000259" key="2">
    <source>
        <dbReference type="PROSITE" id="PS50191"/>
    </source>
</evidence>
<dbReference type="STRING" id="1328759.A0A5C2RQR6"/>
<dbReference type="InterPro" id="IPR001251">
    <property type="entry name" value="CRAL-TRIO_dom"/>
</dbReference>
<dbReference type="CDD" id="cd00170">
    <property type="entry name" value="SEC14"/>
    <property type="match status" value="1"/>
</dbReference>
<evidence type="ECO:0000256" key="1">
    <source>
        <dbReference type="SAM" id="MobiDB-lite"/>
    </source>
</evidence>
<feature type="region of interest" description="Disordered" evidence="1">
    <location>
        <begin position="276"/>
        <end position="317"/>
    </location>
</feature>
<protein>
    <submittedName>
        <fullName evidence="3">CRAL/TRIO domain-containing protein</fullName>
    </submittedName>
</protein>
<evidence type="ECO:0000313" key="4">
    <source>
        <dbReference type="Proteomes" id="UP000313359"/>
    </source>
</evidence>
<dbReference type="AlphaFoldDB" id="A0A5C2RQR6"/>
<feature type="domain" description="CRAL-TRIO" evidence="2">
    <location>
        <begin position="114"/>
        <end position="263"/>
    </location>
</feature>
<reference evidence="3" key="1">
    <citation type="journal article" date="2018" name="Genome Biol. Evol.">
        <title>Genomics and development of Lentinus tigrinus, a white-rot wood-decaying mushroom with dimorphic fruiting bodies.</title>
        <authorList>
            <person name="Wu B."/>
            <person name="Xu Z."/>
            <person name="Knudson A."/>
            <person name="Carlson A."/>
            <person name="Chen N."/>
            <person name="Kovaka S."/>
            <person name="LaButti K."/>
            <person name="Lipzen A."/>
            <person name="Pennachio C."/>
            <person name="Riley R."/>
            <person name="Schakwitz W."/>
            <person name="Umezawa K."/>
            <person name="Ohm R.A."/>
            <person name="Grigoriev I.V."/>
            <person name="Nagy L.G."/>
            <person name="Gibbons J."/>
            <person name="Hibbett D."/>
        </authorList>
    </citation>
    <scope>NUCLEOTIDE SEQUENCE [LARGE SCALE GENOMIC DNA]</scope>
    <source>
        <strain evidence="3">ALCF2SS1-6</strain>
    </source>
</reference>
<dbReference type="Pfam" id="PF00650">
    <property type="entry name" value="CRAL_TRIO"/>
    <property type="match status" value="1"/>
</dbReference>
<sequence>MSTKELLQEKHEELAELYKTNLASARSLQQTLENDILPGLVDELVLDGEGEQRARLWLNDTQSVFRLLRRHKFTIPFALENAGDLLLWRLAVIPDEIPRPAAPFLQCLPLTACDPFDRPLVVVKLSRLFEASEDVRPTLINYMELLRLNLERVNKEEGAKEKDSPVLQYIALMDIGGISVQNQNVDIISWFLYELLPRFPGMLAAVFILNYSWAHSGVWNIVKRALPKSALSRVFFPSQDELLEYFPPSTIPRDYGGSLPSLSELEDPLEKYMRDLPETASPTSSPAIHGSSSAGQAPPCSEPAAPSSLSAQPIPRVPSISPTSHLNPYYGYPVSGWGAPTPRLRHGRQRKRDLLRTLAALWWSKWKRRVLLFLCILLAVVSYRLRRNPRMVRWRQGVRGLLRPPARVTS</sequence>
<feature type="compositionally biased region" description="Low complexity" evidence="1">
    <location>
        <begin position="297"/>
        <end position="314"/>
    </location>
</feature>
<gene>
    <name evidence="3" type="ORF">L227DRAFT_514194</name>
</gene>
<dbReference type="Gene3D" id="3.40.525.10">
    <property type="entry name" value="CRAL-TRIO lipid binding domain"/>
    <property type="match status" value="1"/>
</dbReference>
<dbReference type="Proteomes" id="UP000313359">
    <property type="component" value="Unassembled WGS sequence"/>
</dbReference>
<dbReference type="InterPro" id="IPR052432">
    <property type="entry name" value="PITP/CRAL-TRIO"/>
</dbReference>
<accession>A0A5C2RQR6</accession>
<dbReference type="SMART" id="SM00516">
    <property type="entry name" value="SEC14"/>
    <property type="match status" value="1"/>
</dbReference>
<proteinExistence type="predicted"/>
<dbReference type="EMBL" id="ML122338">
    <property type="protein sequence ID" value="RPD52835.1"/>
    <property type="molecule type" value="Genomic_DNA"/>
</dbReference>
<keyword evidence="4" id="KW-1185">Reference proteome</keyword>
<dbReference type="PANTHER" id="PTHR46590">
    <property type="entry name" value="PHOSPHATIDYLINOSITOL TRANSFER PROTEIN CSR1-RELATED"/>
    <property type="match status" value="1"/>
</dbReference>